<dbReference type="GO" id="GO:0016579">
    <property type="term" value="P:protein deubiquitination"/>
    <property type="evidence" value="ECO:0007669"/>
    <property type="project" value="TreeGrafter"/>
</dbReference>
<dbReference type="OrthoDB" id="415023at2759"/>
<dbReference type="EMBL" id="CP000501">
    <property type="protein sequence ID" value="ABN68131.2"/>
    <property type="molecule type" value="Genomic_DNA"/>
</dbReference>
<feature type="domain" description="OTU" evidence="2">
    <location>
        <begin position="162"/>
        <end position="297"/>
    </location>
</feature>
<dbReference type="SUPFAM" id="SSF54001">
    <property type="entry name" value="Cysteine proteinases"/>
    <property type="match status" value="1"/>
</dbReference>
<dbReference type="FunCoup" id="A3LZC5">
    <property type="interactions" value="702"/>
</dbReference>
<dbReference type="Proteomes" id="UP000002258">
    <property type="component" value="Chromosome 7"/>
</dbReference>
<feature type="compositionally biased region" description="Polar residues" evidence="1">
    <location>
        <begin position="65"/>
        <end position="74"/>
    </location>
</feature>
<dbReference type="MEROPS" id="C85.008"/>
<dbReference type="PANTHER" id="PTHR12419:SF10">
    <property type="entry name" value="DEUBIQUITINASE OTUD6B"/>
    <property type="match status" value="1"/>
</dbReference>
<keyword evidence="4" id="KW-1185">Reference proteome</keyword>
<dbReference type="InterPro" id="IPR049771">
    <property type="entry name" value="OTU2-like_OTU"/>
</dbReference>
<dbReference type="InterPro" id="IPR050704">
    <property type="entry name" value="Peptidase_C85-like"/>
</dbReference>
<dbReference type="CDD" id="cd22762">
    <property type="entry name" value="OTU_fungi_OTU2-like"/>
    <property type="match status" value="1"/>
</dbReference>
<sequence length="297" mass="34112">MSTSPELPSTRDDLVARQKKESKDLIATVTGMKKQATKKTRKAVLQRIQELQDNLDRKHKEELQQLDSVSNTDINAEDDDEFSPEQLLAQMEIKDEAPAESTEPTPPTQPKAKRNRQKERLERRKAEIEKIREEAALEAADTVDYRKIEIESMDKLLTLNNLKLHEIKPDGHCLFASIQDQLLVRHEEQTTIQGLRQLAGDYMLANRDDFTPFLFDEKTFELRDIEPYVEELVSTAMWGSDMEILALSKHFDCPISIYMAGASTHKINESGHNSELKLGFYKHSFGLGEHYNSLRDI</sequence>
<dbReference type="STRING" id="322104.A3LZC5"/>
<dbReference type="Gene3D" id="3.90.70.80">
    <property type="match status" value="1"/>
</dbReference>
<dbReference type="KEGG" id="pic:PICST_79547"/>
<dbReference type="eggNOG" id="KOG2606">
    <property type="taxonomic scope" value="Eukaryota"/>
</dbReference>
<evidence type="ECO:0000259" key="2">
    <source>
        <dbReference type="PROSITE" id="PS50802"/>
    </source>
</evidence>
<dbReference type="HOGENOM" id="CLU_034963_2_0_1"/>
<dbReference type="GeneID" id="4840798"/>
<name>A3LZC5_PICST</name>
<dbReference type="Pfam" id="PF02338">
    <property type="entry name" value="OTU"/>
    <property type="match status" value="1"/>
</dbReference>
<feature type="region of interest" description="Disordered" evidence="1">
    <location>
        <begin position="95"/>
        <end position="121"/>
    </location>
</feature>
<proteinExistence type="predicted"/>
<evidence type="ECO:0000256" key="1">
    <source>
        <dbReference type="SAM" id="MobiDB-lite"/>
    </source>
</evidence>
<dbReference type="PROSITE" id="PS50802">
    <property type="entry name" value="OTU"/>
    <property type="match status" value="1"/>
</dbReference>
<dbReference type="GO" id="GO:0004843">
    <property type="term" value="F:cysteine-type deubiquitinase activity"/>
    <property type="evidence" value="ECO:0007669"/>
    <property type="project" value="TreeGrafter"/>
</dbReference>
<evidence type="ECO:0000313" key="3">
    <source>
        <dbReference type="EMBL" id="ABN68131.2"/>
    </source>
</evidence>
<dbReference type="InParanoid" id="A3LZC5"/>
<feature type="region of interest" description="Disordered" evidence="1">
    <location>
        <begin position="62"/>
        <end position="81"/>
    </location>
</feature>
<evidence type="ECO:0000313" key="4">
    <source>
        <dbReference type="Proteomes" id="UP000002258"/>
    </source>
</evidence>
<dbReference type="InterPro" id="IPR038765">
    <property type="entry name" value="Papain-like_cys_pep_sf"/>
</dbReference>
<accession>A3LZC5</accession>
<dbReference type="PANTHER" id="PTHR12419">
    <property type="entry name" value="OTU DOMAIN CONTAINING PROTEIN"/>
    <property type="match status" value="1"/>
</dbReference>
<protein>
    <recommendedName>
        <fullName evidence="2">OTU domain-containing protein</fullName>
    </recommendedName>
</protein>
<dbReference type="InterPro" id="IPR003323">
    <property type="entry name" value="OTU_dom"/>
</dbReference>
<feature type="compositionally biased region" description="Basic and acidic residues" evidence="1">
    <location>
        <begin position="9"/>
        <end position="20"/>
    </location>
</feature>
<dbReference type="OMA" id="YELGAHY"/>
<dbReference type="AlphaFoldDB" id="A3LZC5"/>
<reference evidence="3 4" key="1">
    <citation type="journal article" date="2007" name="Nat. Biotechnol.">
        <title>Genome sequence of the lignocellulose-bioconverting and xylose-fermenting yeast Pichia stipitis.</title>
        <authorList>
            <person name="Jeffries T.W."/>
            <person name="Grigoriev I.V."/>
            <person name="Grimwood J."/>
            <person name="Laplaza J.M."/>
            <person name="Aerts A."/>
            <person name="Salamov A."/>
            <person name="Schmutz J."/>
            <person name="Lindquist E."/>
            <person name="Dehal P."/>
            <person name="Shapiro H."/>
            <person name="Jin Y.S."/>
            <person name="Passoth V."/>
            <person name="Richardson P.M."/>
        </authorList>
    </citation>
    <scope>NUCLEOTIDE SEQUENCE [LARGE SCALE GENOMIC DNA]</scope>
    <source>
        <strain evidence="4">ATCC 58785 / CBS 6054 / NBRC 10063 / NRRL Y-11545</strain>
    </source>
</reference>
<organism evidence="3 4">
    <name type="scientific">Scheffersomyces stipitis (strain ATCC 58785 / CBS 6054 / NBRC 10063 / NRRL Y-11545)</name>
    <name type="common">Yeast</name>
    <name type="synonym">Pichia stipitis</name>
    <dbReference type="NCBI Taxonomy" id="322104"/>
    <lineage>
        <taxon>Eukaryota</taxon>
        <taxon>Fungi</taxon>
        <taxon>Dikarya</taxon>
        <taxon>Ascomycota</taxon>
        <taxon>Saccharomycotina</taxon>
        <taxon>Pichiomycetes</taxon>
        <taxon>Debaryomycetaceae</taxon>
        <taxon>Scheffersomyces</taxon>
    </lineage>
</organism>
<dbReference type="RefSeq" id="XP_001386160.2">
    <property type="nucleotide sequence ID" value="XM_001386123.1"/>
</dbReference>
<gene>
    <name evidence="3" type="ORF">PICST_79547</name>
</gene>
<feature type="region of interest" description="Disordered" evidence="1">
    <location>
        <begin position="1"/>
        <end position="20"/>
    </location>
</feature>